<dbReference type="EMBL" id="CP117826">
    <property type="protein sequence ID" value="XCC61465.1"/>
    <property type="molecule type" value="Genomic_DNA"/>
</dbReference>
<dbReference type="GO" id="GO:0016853">
    <property type="term" value="F:isomerase activity"/>
    <property type="evidence" value="ECO:0007669"/>
    <property type="project" value="UniProtKB-KW"/>
</dbReference>
<keyword evidence="2" id="KW-0413">Isomerase</keyword>
<dbReference type="PANTHER" id="PTHR12110">
    <property type="entry name" value="HYDROXYPYRUVATE ISOMERASE"/>
    <property type="match status" value="1"/>
</dbReference>
<dbReference type="RefSeq" id="WP_353422928.1">
    <property type="nucleotide sequence ID" value="NZ_CP117826.1"/>
</dbReference>
<dbReference type="InterPro" id="IPR013022">
    <property type="entry name" value="Xyl_isomerase-like_TIM-brl"/>
</dbReference>
<dbReference type="Gene3D" id="3.20.20.150">
    <property type="entry name" value="Divalent-metal-dependent TIM barrel enzymes"/>
    <property type="match status" value="1"/>
</dbReference>
<dbReference type="InterPro" id="IPR050312">
    <property type="entry name" value="IolE/XylAMocC-like"/>
</dbReference>
<accession>A0AAU8A5T4</accession>
<name>A0AAU8A5T4_9FIRM</name>
<evidence type="ECO:0000313" key="2">
    <source>
        <dbReference type="EMBL" id="XCC61465.1"/>
    </source>
</evidence>
<organism evidence="2">
    <name type="scientific">Christensenella massiliensis</name>
    <dbReference type="NCBI Taxonomy" id="1805714"/>
    <lineage>
        <taxon>Bacteria</taxon>
        <taxon>Bacillati</taxon>
        <taxon>Bacillota</taxon>
        <taxon>Clostridia</taxon>
        <taxon>Christensenellales</taxon>
        <taxon>Christensenellaceae</taxon>
        <taxon>Christensenella</taxon>
    </lineage>
</organism>
<proteinExistence type="predicted"/>
<dbReference type="Pfam" id="PF01261">
    <property type="entry name" value="AP_endonuc_2"/>
    <property type="match status" value="1"/>
</dbReference>
<reference evidence="2" key="1">
    <citation type="submission" date="2023-02" db="EMBL/GenBank/DDBJ databases">
        <title>Gut commensal Christensenella minuta modulates host metabolism via a new class of secondary bile acids.</title>
        <authorList>
            <person name="Liu C."/>
        </authorList>
    </citation>
    <scope>NUCLEOTIDE SEQUENCE</scope>
    <source>
        <strain evidence="2">CA70</strain>
    </source>
</reference>
<feature type="domain" description="Xylose isomerase-like TIM barrel" evidence="1">
    <location>
        <begin position="27"/>
        <end position="245"/>
    </location>
</feature>
<sequence>MPDQQTKLKRCGTYTWFGFTLPFERKLALIAEAGFQTICTWWDDTFAGTDGRKEEHFRLAERAGLFLEHTHLPYFGCDALWFPGEEGDALCARYAQSAAQAADAGIKTAVLHPFGKYVPENGNWSIYLSRMRRIAERCEQSGIRLAVENLADNEALARIVDALADSPAVGVCFDTGHNHVTAGNDFSLLSRFPDRIFALHVHDNSGLRDEHLLPYEGTVDWAAFLAAAERTEFGGSLMLEACWPVDWDKLNEPDYEYEEPPIPPEEYLARARKSCGRILGERTED</sequence>
<protein>
    <submittedName>
        <fullName evidence="2">Sugar phosphate isomerase/epimerase</fullName>
    </submittedName>
</protein>
<dbReference type="AlphaFoldDB" id="A0AAU8A5T4"/>
<dbReference type="PANTHER" id="PTHR12110:SF21">
    <property type="entry name" value="XYLOSE ISOMERASE-LIKE TIM BARREL DOMAIN-CONTAINING PROTEIN"/>
    <property type="match status" value="1"/>
</dbReference>
<gene>
    <name evidence="2" type="ORF">PUP29_07965</name>
</gene>
<dbReference type="SUPFAM" id="SSF51658">
    <property type="entry name" value="Xylose isomerase-like"/>
    <property type="match status" value="1"/>
</dbReference>
<dbReference type="InterPro" id="IPR036237">
    <property type="entry name" value="Xyl_isomerase-like_sf"/>
</dbReference>
<evidence type="ECO:0000259" key="1">
    <source>
        <dbReference type="Pfam" id="PF01261"/>
    </source>
</evidence>